<keyword evidence="1" id="KW-1133">Transmembrane helix</keyword>
<name>A0A848DC23_9PSEU</name>
<gene>
    <name evidence="2" type="ORF">HF519_00985</name>
</gene>
<reference evidence="2 3" key="1">
    <citation type="submission" date="2020-04" db="EMBL/GenBank/DDBJ databases">
        <authorList>
            <person name="Klaysubun C."/>
            <person name="Duangmal K."/>
            <person name="Lipun K."/>
        </authorList>
    </citation>
    <scope>NUCLEOTIDE SEQUENCE [LARGE SCALE GENOMIC DNA]</scope>
    <source>
        <strain evidence="2 3">DSM 45300</strain>
    </source>
</reference>
<dbReference type="EMBL" id="JAAXKZ010000002">
    <property type="protein sequence ID" value="NMH90191.1"/>
    <property type="molecule type" value="Genomic_DNA"/>
</dbReference>
<comment type="caution">
    <text evidence="2">The sequence shown here is derived from an EMBL/GenBank/DDBJ whole genome shotgun (WGS) entry which is preliminary data.</text>
</comment>
<protein>
    <submittedName>
        <fullName evidence="2">DUF2127 domain-containing protein</fullName>
    </submittedName>
</protein>
<keyword evidence="3" id="KW-1185">Reference proteome</keyword>
<feature type="transmembrane region" description="Helical" evidence="1">
    <location>
        <begin position="12"/>
        <end position="40"/>
    </location>
</feature>
<feature type="transmembrane region" description="Helical" evidence="1">
    <location>
        <begin position="81"/>
        <end position="100"/>
    </location>
</feature>
<dbReference type="Pfam" id="PF09900">
    <property type="entry name" value="DUF2127"/>
    <property type="match status" value="1"/>
</dbReference>
<sequence>MSDGGARRTERLFRFALLIKGIDGAAELLGALVLLCVSGATVHRLVGDVLSRDLLGPPDGSLSRHLVAGTAELTSGHRTFAVLYLALHGVIKLALVWALLRRVLPAYPIAVAVLGMFVGYELYRATRTGSILLPILAVIDIAIIVMIVREYRLLRRQQADRGAAN</sequence>
<feature type="transmembrane region" description="Helical" evidence="1">
    <location>
        <begin position="129"/>
        <end position="148"/>
    </location>
</feature>
<dbReference type="AlphaFoldDB" id="A0A848DC23"/>
<dbReference type="InterPro" id="IPR021125">
    <property type="entry name" value="DUF2127"/>
</dbReference>
<evidence type="ECO:0000313" key="3">
    <source>
        <dbReference type="Proteomes" id="UP000586918"/>
    </source>
</evidence>
<feature type="transmembrane region" description="Helical" evidence="1">
    <location>
        <begin position="107"/>
        <end position="123"/>
    </location>
</feature>
<proteinExistence type="predicted"/>
<evidence type="ECO:0000256" key="1">
    <source>
        <dbReference type="SAM" id="Phobius"/>
    </source>
</evidence>
<keyword evidence="1" id="KW-0812">Transmembrane</keyword>
<accession>A0A848DC23</accession>
<organism evidence="2 3">
    <name type="scientific">Pseudonocardia bannensis</name>
    <dbReference type="NCBI Taxonomy" id="630973"/>
    <lineage>
        <taxon>Bacteria</taxon>
        <taxon>Bacillati</taxon>
        <taxon>Actinomycetota</taxon>
        <taxon>Actinomycetes</taxon>
        <taxon>Pseudonocardiales</taxon>
        <taxon>Pseudonocardiaceae</taxon>
        <taxon>Pseudonocardia</taxon>
    </lineage>
</organism>
<keyword evidence="1" id="KW-0472">Membrane</keyword>
<dbReference type="RefSeq" id="WP_169409686.1">
    <property type="nucleotide sequence ID" value="NZ_JAAXKZ010000002.1"/>
</dbReference>
<evidence type="ECO:0000313" key="2">
    <source>
        <dbReference type="EMBL" id="NMH90191.1"/>
    </source>
</evidence>
<dbReference type="Proteomes" id="UP000586918">
    <property type="component" value="Unassembled WGS sequence"/>
</dbReference>